<evidence type="ECO:0000313" key="2">
    <source>
        <dbReference type="Proteomes" id="UP001516351"/>
    </source>
</evidence>
<name>A0ABX2P6B2_9PROT</name>
<organism evidence="1 2">
    <name type="scientific">Asaia spathodeae</name>
    <dbReference type="NCBI Taxonomy" id="657016"/>
    <lineage>
        <taxon>Bacteria</taxon>
        <taxon>Pseudomonadati</taxon>
        <taxon>Pseudomonadota</taxon>
        <taxon>Alphaproteobacteria</taxon>
        <taxon>Acetobacterales</taxon>
        <taxon>Acetobacteraceae</taxon>
        <taxon>Asaia</taxon>
    </lineage>
</organism>
<keyword evidence="2" id="KW-1185">Reference proteome</keyword>
<reference evidence="1 2" key="1">
    <citation type="submission" date="2020-06" db="EMBL/GenBank/DDBJ databases">
        <title>Synonyms of Asaia species.</title>
        <authorList>
            <person name="Sombolestani A."/>
        </authorList>
    </citation>
    <scope>NUCLEOTIDE SEQUENCE [LARGE SCALE GENOMIC DNA]</scope>
    <source>
        <strain evidence="1 2">LMG 27047</strain>
    </source>
</reference>
<comment type="caution">
    <text evidence="1">The sequence shown here is derived from an EMBL/GenBank/DDBJ whole genome shotgun (WGS) entry which is preliminary data.</text>
</comment>
<dbReference type="EMBL" id="JABXXV010000006">
    <property type="protein sequence ID" value="NVN47484.1"/>
    <property type="molecule type" value="Genomic_DNA"/>
</dbReference>
<accession>A0ABX2P6B2</accession>
<dbReference type="RefSeq" id="WP_267311976.1">
    <property type="nucleotide sequence ID" value="NZ_JABXXV010000006.1"/>
</dbReference>
<evidence type="ECO:0000313" key="1">
    <source>
        <dbReference type="EMBL" id="NVN47484.1"/>
    </source>
</evidence>
<protein>
    <submittedName>
        <fullName evidence="1">Uncharacterized protein</fullName>
    </submittedName>
</protein>
<sequence length="233" mass="24468">MPPLNQGVCLSAIQRHVARGYGQAAKRLGSVAQQYRPSCLTMPCEPDPYALVMATFNDDPEFAFRRPVQWGKPVAYGLFDTTDVAPGDVFLLPNEGTFFITRFEPFRPAQAILSNATVTLSGAPGAGSGPSSGGTSCPLAGYQPGYGGATAGNVRLATGWPAWIGEPGRGYVPQTGTPGALPASALLMRLPVMPDFSPTAYMTVATQAGQSYTITGVASSQYGHECLMVTQQV</sequence>
<gene>
    <name evidence="1" type="ORF">HW542_11790</name>
</gene>
<dbReference type="Proteomes" id="UP001516351">
    <property type="component" value="Unassembled WGS sequence"/>
</dbReference>
<proteinExistence type="predicted"/>